<feature type="compositionally biased region" description="Polar residues" evidence="1">
    <location>
        <begin position="12"/>
        <end position="21"/>
    </location>
</feature>
<dbReference type="Gene3D" id="1.25.10.10">
    <property type="entry name" value="Leucine-rich Repeat Variant"/>
    <property type="match status" value="1"/>
</dbReference>
<keyword evidence="2" id="KW-1185">Reference proteome</keyword>
<evidence type="ECO:0000256" key="1">
    <source>
        <dbReference type="SAM" id="MobiDB-lite"/>
    </source>
</evidence>
<evidence type="ECO:0000313" key="2">
    <source>
        <dbReference type="Proteomes" id="UP001652660"/>
    </source>
</evidence>
<feature type="region of interest" description="Disordered" evidence="1">
    <location>
        <begin position="1"/>
        <end position="32"/>
    </location>
</feature>
<gene>
    <name evidence="3" type="primary">LOC140007201</name>
</gene>
<accession>A0ABM4UFD3</accession>
<sequence>MGRSFSGLSIHDGSSSAFSDCNSDRSGEFPTASSQSQRLLIACASSENNNNSSSDELIRQLVSDLNSPSPEDQKQATLELRLLAKNKPENRIKIAEAGAIRPSSAVHFQVMKCVSGFAPKNMTM</sequence>
<dbReference type="Proteomes" id="UP001652660">
    <property type="component" value="Chromosome 5c"/>
</dbReference>
<dbReference type="RefSeq" id="XP_071905999.1">
    <property type="nucleotide sequence ID" value="XM_072049898.1"/>
</dbReference>
<feature type="region of interest" description="Disordered" evidence="1">
    <location>
        <begin position="47"/>
        <end position="73"/>
    </location>
</feature>
<dbReference type="SUPFAM" id="SSF48371">
    <property type="entry name" value="ARM repeat"/>
    <property type="match status" value="1"/>
</dbReference>
<organism evidence="2 3">
    <name type="scientific">Coffea arabica</name>
    <name type="common">Arabian coffee</name>
    <dbReference type="NCBI Taxonomy" id="13443"/>
    <lineage>
        <taxon>Eukaryota</taxon>
        <taxon>Viridiplantae</taxon>
        <taxon>Streptophyta</taxon>
        <taxon>Embryophyta</taxon>
        <taxon>Tracheophyta</taxon>
        <taxon>Spermatophyta</taxon>
        <taxon>Magnoliopsida</taxon>
        <taxon>eudicotyledons</taxon>
        <taxon>Gunneridae</taxon>
        <taxon>Pentapetalae</taxon>
        <taxon>asterids</taxon>
        <taxon>lamiids</taxon>
        <taxon>Gentianales</taxon>
        <taxon>Rubiaceae</taxon>
        <taxon>Ixoroideae</taxon>
        <taxon>Gardenieae complex</taxon>
        <taxon>Bertiereae - Coffeeae clade</taxon>
        <taxon>Coffeeae</taxon>
        <taxon>Coffea</taxon>
    </lineage>
</organism>
<dbReference type="InterPro" id="IPR016024">
    <property type="entry name" value="ARM-type_fold"/>
</dbReference>
<dbReference type="GeneID" id="140007201"/>
<reference evidence="3" key="1">
    <citation type="submission" date="2025-08" db="UniProtKB">
        <authorList>
            <consortium name="RefSeq"/>
        </authorList>
    </citation>
    <scope>IDENTIFICATION</scope>
    <source>
        <tissue evidence="3">Leaves</tissue>
    </source>
</reference>
<dbReference type="InterPro" id="IPR011989">
    <property type="entry name" value="ARM-like"/>
</dbReference>
<protein>
    <submittedName>
        <fullName evidence="3">Uncharacterized protein</fullName>
    </submittedName>
</protein>
<proteinExistence type="predicted"/>
<name>A0ABM4UFD3_COFAR</name>
<evidence type="ECO:0000313" key="3">
    <source>
        <dbReference type="RefSeq" id="XP_071905999.1"/>
    </source>
</evidence>